<gene>
    <name evidence="1" type="ORF">RRG08_058404</name>
</gene>
<comment type="caution">
    <text evidence="1">The sequence shown here is derived from an EMBL/GenBank/DDBJ whole genome shotgun (WGS) entry which is preliminary data.</text>
</comment>
<reference evidence="1" key="1">
    <citation type="journal article" date="2023" name="G3 (Bethesda)">
        <title>A reference genome for the long-term kleptoplast-retaining sea slug Elysia crispata morphotype clarki.</title>
        <authorList>
            <person name="Eastman K.E."/>
            <person name="Pendleton A.L."/>
            <person name="Shaikh M.A."/>
            <person name="Suttiyut T."/>
            <person name="Ogas R."/>
            <person name="Tomko P."/>
            <person name="Gavelis G."/>
            <person name="Widhalm J.R."/>
            <person name="Wisecaver J.H."/>
        </authorList>
    </citation>
    <scope>NUCLEOTIDE SEQUENCE</scope>
    <source>
        <strain evidence="1">ECLA1</strain>
    </source>
</reference>
<keyword evidence="2" id="KW-1185">Reference proteome</keyword>
<evidence type="ECO:0000313" key="1">
    <source>
        <dbReference type="EMBL" id="KAK3720516.1"/>
    </source>
</evidence>
<proteinExistence type="predicted"/>
<protein>
    <submittedName>
        <fullName evidence="1">Uncharacterized protein</fullName>
    </submittedName>
</protein>
<accession>A0AAE0XWX0</accession>
<name>A0AAE0XWX0_9GAST</name>
<sequence length="304" mass="33803">MGKTKREVKRPPKQPKLMSEIFQHYHQTGKANQLRPEGFLEISRIFGPAASIDMNRLVCQHQQNVASAYMRRIRRDKVREQDLHLQKLQDIPMKIQRVAVGPDYVDSYSAFKSRLPKLGQDKQFVRKADPLSLNLPADMASPYVPHNSLAPHTNVLFKMNPSKETTAAGQLGKGENLSKSVEDDLPFPLSPRKFRFLPKLGGGYELPAIRKRLAADTTRAEPVGIRGSVDISPRNPSNSPRNAAFWSFNIPRELNTGDKRCHVASIPRGKDALAAISSVQKHNKPGLASSINALPPIPAITTKA</sequence>
<organism evidence="1 2">
    <name type="scientific">Elysia crispata</name>
    <name type="common">lettuce slug</name>
    <dbReference type="NCBI Taxonomy" id="231223"/>
    <lineage>
        <taxon>Eukaryota</taxon>
        <taxon>Metazoa</taxon>
        <taxon>Spiralia</taxon>
        <taxon>Lophotrochozoa</taxon>
        <taxon>Mollusca</taxon>
        <taxon>Gastropoda</taxon>
        <taxon>Heterobranchia</taxon>
        <taxon>Euthyneura</taxon>
        <taxon>Panpulmonata</taxon>
        <taxon>Sacoglossa</taxon>
        <taxon>Placobranchoidea</taxon>
        <taxon>Plakobranchidae</taxon>
        <taxon>Elysia</taxon>
    </lineage>
</organism>
<dbReference type="Proteomes" id="UP001283361">
    <property type="component" value="Unassembled WGS sequence"/>
</dbReference>
<dbReference type="AlphaFoldDB" id="A0AAE0XWX0"/>
<dbReference type="EMBL" id="JAWDGP010007405">
    <property type="protein sequence ID" value="KAK3720516.1"/>
    <property type="molecule type" value="Genomic_DNA"/>
</dbReference>
<evidence type="ECO:0000313" key="2">
    <source>
        <dbReference type="Proteomes" id="UP001283361"/>
    </source>
</evidence>